<protein>
    <submittedName>
        <fullName evidence="2">Uncharacterized protein</fullName>
    </submittedName>
</protein>
<accession>B8LZD4</accession>
<feature type="compositionally biased region" description="Basic and acidic residues" evidence="1">
    <location>
        <begin position="1"/>
        <end position="11"/>
    </location>
</feature>
<feature type="compositionally biased region" description="Basic residues" evidence="1">
    <location>
        <begin position="113"/>
        <end position="126"/>
    </location>
</feature>
<evidence type="ECO:0000313" key="2">
    <source>
        <dbReference type="EMBL" id="EED21687.1"/>
    </source>
</evidence>
<dbReference type="OMA" id="EMWSRCK"/>
<dbReference type="InParanoid" id="B8LZD4"/>
<organism evidence="2 3">
    <name type="scientific">Talaromyces stipitatus (strain ATCC 10500 / CBS 375.48 / QM 6759 / NRRL 1006)</name>
    <name type="common">Penicillium stipitatum</name>
    <dbReference type="NCBI Taxonomy" id="441959"/>
    <lineage>
        <taxon>Eukaryota</taxon>
        <taxon>Fungi</taxon>
        <taxon>Dikarya</taxon>
        <taxon>Ascomycota</taxon>
        <taxon>Pezizomycotina</taxon>
        <taxon>Eurotiomycetes</taxon>
        <taxon>Eurotiomycetidae</taxon>
        <taxon>Eurotiales</taxon>
        <taxon>Trichocomaceae</taxon>
        <taxon>Talaromyces</taxon>
        <taxon>Talaromyces sect. Talaromyces</taxon>
    </lineage>
</organism>
<dbReference type="Proteomes" id="UP000001745">
    <property type="component" value="Unassembled WGS sequence"/>
</dbReference>
<feature type="compositionally biased region" description="Polar residues" evidence="1">
    <location>
        <begin position="12"/>
        <end position="34"/>
    </location>
</feature>
<feature type="compositionally biased region" description="Low complexity" evidence="1">
    <location>
        <begin position="285"/>
        <end position="305"/>
    </location>
</feature>
<sequence length="428" mass="46703">MLARRDQENLVHSHQVTAASKPLNQSVRQLQPKTPGNKAPKTPFKVPLHDENEPLPFGKNTVKGNGGLRKVGNDAFVTPLGPRNRAPLGAKTTNAKAATFKTPGRQSDSLKTQKTKHRGSSTKKPKKAEIEVHQAQPQVVDASDVDDVPDVEYAPPKPKDLPDPPEDITYDTTYPQFRGRNMTRGWGEIYLREEIGEDGLTARQRKFQEASLASERKLDEMIQNEVDAINLQDLLLIDEPELRRGTGFTEAQKKEQPQSSTAVLPTRASTLKARNAAAALSRPGSSATVRSDSTRSSSATAKTSSLSSFLPAKKKTLTPKTNGSNTRHAIATASSRTSVGYSRGRSVASALSNKPTVSGKIPAKPKAVISPETYVQLYGAPPFGSEMWDRCKAADCLPEDEVVPGRDEDFGLPLFEEDEETRNFQLTL</sequence>
<name>B8LZD4_TALSN</name>
<dbReference type="eggNOG" id="ENOG502S7FM">
    <property type="taxonomic scope" value="Eukaryota"/>
</dbReference>
<keyword evidence="3" id="KW-1185">Reference proteome</keyword>
<dbReference type="GeneID" id="8104890"/>
<dbReference type="EMBL" id="EQ962653">
    <property type="protein sequence ID" value="EED21687.1"/>
    <property type="molecule type" value="Genomic_DNA"/>
</dbReference>
<proteinExistence type="predicted"/>
<reference evidence="3" key="1">
    <citation type="journal article" date="2015" name="Genome Announc.">
        <title>Genome sequence of the AIDS-associated pathogen Penicillium marneffei (ATCC18224) and its near taxonomic relative Talaromyces stipitatus (ATCC10500).</title>
        <authorList>
            <person name="Nierman W.C."/>
            <person name="Fedorova-Abrams N.D."/>
            <person name="Andrianopoulos A."/>
        </authorList>
    </citation>
    <scope>NUCLEOTIDE SEQUENCE [LARGE SCALE GENOMIC DNA]</scope>
    <source>
        <strain evidence="3">ATCC 10500 / CBS 375.48 / QM 6759 / NRRL 1006</strain>
    </source>
</reference>
<dbReference type="HOGENOM" id="CLU_042952_1_0_1"/>
<dbReference type="VEuPathDB" id="FungiDB:TSTA_089230"/>
<gene>
    <name evidence="2" type="ORF">TSTA_089230</name>
</gene>
<feature type="compositionally biased region" description="Low complexity" evidence="1">
    <location>
        <begin position="90"/>
        <end position="102"/>
    </location>
</feature>
<dbReference type="AlphaFoldDB" id="B8LZD4"/>
<dbReference type="PhylomeDB" id="B8LZD4"/>
<evidence type="ECO:0000256" key="1">
    <source>
        <dbReference type="SAM" id="MobiDB-lite"/>
    </source>
</evidence>
<dbReference type="OrthoDB" id="5327145at2759"/>
<feature type="region of interest" description="Disordered" evidence="1">
    <location>
        <begin position="276"/>
        <end position="305"/>
    </location>
</feature>
<evidence type="ECO:0000313" key="3">
    <source>
        <dbReference type="Proteomes" id="UP000001745"/>
    </source>
</evidence>
<feature type="region of interest" description="Disordered" evidence="1">
    <location>
        <begin position="1"/>
        <end position="136"/>
    </location>
</feature>
<feature type="region of interest" description="Disordered" evidence="1">
    <location>
        <begin position="152"/>
        <end position="173"/>
    </location>
</feature>
<dbReference type="RefSeq" id="XP_002478650.1">
    <property type="nucleotide sequence ID" value="XM_002478605.1"/>
</dbReference>